<protein>
    <submittedName>
        <fullName evidence="1">Uncharacterized protein</fullName>
    </submittedName>
</protein>
<dbReference type="Proteomes" id="UP000198379">
    <property type="component" value="Unassembled WGS sequence"/>
</dbReference>
<dbReference type="AlphaFoldDB" id="A0A239BIN0"/>
<evidence type="ECO:0000313" key="2">
    <source>
        <dbReference type="Proteomes" id="UP000198379"/>
    </source>
</evidence>
<evidence type="ECO:0000313" key="1">
    <source>
        <dbReference type="EMBL" id="SNS06903.1"/>
    </source>
</evidence>
<reference evidence="1 2" key="1">
    <citation type="submission" date="2017-06" db="EMBL/GenBank/DDBJ databases">
        <authorList>
            <person name="Kim H.J."/>
            <person name="Triplett B.A."/>
        </authorList>
    </citation>
    <scope>NUCLEOTIDE SEQUENCE [LARGE SCALE GENOMIC DNA]</scope>
    <source>
        <strain evidence="1 2">DSM 25597</strain>
    </source>
</reference>
<name>A0A239BIN0_9FLAO</name>
<proteinExistence type="predicted"/>
<dbReference type="EMBL" id="FZNY01000006">
    <property type="protein sequence ID" value="SNS06903.1"/>
    <property type="molecule type" value="Genomic_DNA"/>
</dbReference>
<sequence>MKNLLNIGRSLNTTELKSITASAGITFTTPGDDWPCSAYECPGDTVCTVDGYCISPGGGGGGDICPENPGMQC</sequence>
<organism evidence="1 2">
    <name type="scientific">Dokdonia pacifica</name>
    <dbReference type="NCBI Taxonomy" id="1627892"/>
    <lineage>
        <taxon>Bacteria</taxon>
        <taxon>Pseudomonadati</taxon>
        <taxon>Bacteroidota</taxon>
        <taxon>Flavobacteriia</taxon>
        <taxon>Flavobacteriales</taxon>
        <taxon>Flavobacteriaceae</taxon>
        <taxon>Dokdonia</taxon>
    </lineage>
</organism>
<keyword evidence="2" id="KW-1185">Reference proteome</keyword>
<accession>A0A239BIN0</accession>
<gene>
    <name evidence="1" type="ORF">SAMN06265376_106152</name>
</gene>
<dbReference type="RefSeq" id="WP_089372766.1">
    <property type="nucleotide sequence ID" value="NZ_BMEP01000005.1"/>
</dbReference>